<sequence>MKKGKKLMKFILFVTILGLILLVLSKGFSVKEISGIESEKENSVDYLVLGDSEAYTSISPMEIWNERGYTGYNLGVSAQTLQRGLDVFQKAIENQKPKILLIESNFIFRNKGFINDAESFISTLFTNHFSIFNDHTNWKKMIKEGKLPSFDDQEFVSNPLKGYRYRFEVKPYTKGEYVNPTQNRVSVPTYQKFILDQIMEICNNNDIKVIFYSAPTPVNWGYSNHNTVADLAKEYGCEYVDLNLLTKQLEIDWNKDTYDAGDHLNFNGTLKVTKYISEYLSKNTNLEDLRHNSNYTNWEEDYQKYAEIIKAKKS</sequence>
<dbReference type="KEGG" id="eio:H9L01_08045"/>
<name>A0A7G9RXJ1_9FIRM</name>
<dbReference type="AlphaFoldDB" id="A0A7G9RXJ1"/>
<gene>
    <name evidence="1" type="ORF">H9L01_08045</name>
</gene>
<dbReference type="GO" id="GO:0016787">
    <property type="term" value="F:hydrolase activity"/>
    <property type="evidence" value="ECO:0007669"/>
    <property type="project" value="UniProtKB-KW"/>
</dbReference>
<dbReference type="EMBL" id="CP060715">
    <property type="protein sequence ID" value="QNN60316.1"/>
    <property type="molecule type" value="Genomic_DNA"/>
</dbReference>
<organism evidence="1 2">
    <name type="scientific">Erysipelothrix inopinata</name>
    <dbReference type="NCBI Taxonomy" id="225084"/>
    <lineage>
        <taxon>Bacteria</taxon>
        <taxon>Bacillati</taxon>
        <taxon>Bacillota</taxon>
        <taxon>Erysipelotrichia</taxon>
        <taxon>Erysipelotrichales</taxon>
        <taxon>Erysipelotrichaceae</taxon>
        <taxon>Erysipelothrix</taxon>
    </lineage>
</organism>
<proteinExistence type="predicted"/>
<dbReference type="Proteomes" id="UP000515928">
    <property type="component" value="Chromosome"/>
</dbReference>
<dbReference type="Gene3D" id="3.40.50.1110">
    <property type="entry name" value="SGNH hydrolase"/>
    <property type="match status" value="1"/>
</dbReference>
<keyword evidence="2" id="KW-1185">Reference proteome</keyword>
<dbReference type="RefSeq" id="WP_187533446.1">
    <property type="nucleotide sequence ID" value="NZ_CBCSHU010000007.1"/>
</dbReference>
<reference evidence="1 2" key="1">
    <citation type="submission" date="2020-08" db="EMBL/GenBank/DDBJ databases">
        <title>Genome sequence of Erysipelothrix inopinata DSM 15511T.</title>
        <authorList>
            <person name="Hyun D.-W."/>
            <person name="Bae J.-W."/>
        </authorList>
    </citation>
    <scope>NUCLEOTIDE SEQUENCE [LARGE SCALE GENOMIC DNA]</scope>
    <source>
        <strain evidence="1 2">DSM 15511</strain>
    </source>
</reference>
<accession>A0A7G9RXJ1</accession>
<evidence type="ECO:0000313" key="1">
    <source>
        <dbReference type="EMBL" id="QNN60316.1"/>
    </source>
</evidence>
<dbReference type="SUPFAM" id="SSF52266">
    <property type="entry name" value="SGNH hydrolase"/>
    <property type="match status" value="1"/>
</dbReference>
<evidence type="ECO:0000313" key="2">
    <source>
        <dbReference type="Proteomes" id="UP000515928"/>
    </source>
</evidence>
<keyword evidence="1" id="KW-0378">Hydrolase</keyword>
<dbReference type="InterPro" id="IPR036514">
    <property type="entry name" value="SGNH_hydro_sf"/>
</dbReference>
<protein>
    <submittedName>
        <fullName evidence="1">SGNH/GDSL hydrolase family protein</fullName>
    </submittedName>
</protein>